<reference evidence="5" key="1">
    <citation type="submission" date="2013-07" db="EMBL/GenBank/DDBJ databases">
        <title>The genome of Eucalyptus grandis.</title>
        <authorList>
            <person name="Schmutz J."/>
            <person name="Hayes R."/>
            <person name="Myburg A."/>
            <person name="Tuskan G."/>
            <person name="Grattapaglia D."/>
            <person name="Rokhsar D.S."/>
        </authorList>
    </citation>
    <scope>NUCLEOTIDE SEQUENCE</scope>
    <source>
        <tissue evidence="5">Leaf extractions</tissue>
    </source>
</reference>
<dbReference type="GO" id="GO:0010427">
    <property type="term" value="F:abscisic acid binding"/>
    <property type="evidence" value="ECO:0000318"/>
    <property type="project" value="GO_Central"/>
</dbReference>
<dbReference type="InterPro" id="IPR024949">
    <property type="entry name" value="Bet_v_I_allergen"/>
</dbReference>
<dbReference type="GO" id="GO:0006952">
    <property type="term" value="P:defense response"/>
    <property type="evidence" value="ECO:0007669"/>
    <property type="project" value="UniProtKB-KW"/>
</dbReference>
<dbReference type="Gramene" id="KCW87775">
    <property type="protein sequence ID" value="KCW87775"/>
    <property type="gene ID" value="EUGRSUZ_A00155"/>
</dbReference>
<dbReference type="STRING" id="71139.A0A059DC02"/>
<keyword evidence="3" id="KW-0568">Pathogenesis-related protein</keyword>
<dbReference type="GO" id="GO:0005737">
    <property type="term" value="C:cytoplasm"/>
    <property type="evidence" value="ECO:0000318"/>
    <property type="project" value="GO_Central"/>
</dbReference>
<dbReference type="InterPro" id="IPR050279">
    <property type="entry name" value="Plant_def-hormone_signal"/>
</dbReference>
<dbReference type="AlphaFoldDB" id="A0A059DC02"/>
<dbReference type="CDD" id="cd07816">
    <property type="entry name" value="Bet_v1-like"/>
    <property type="match status" value="1"/>
</dbReference>
<dbReference type="PANTHER" id="PTHR31213">
    <property type="entry name" value="OS08G0374000 PROTEIN-RELATED"/>
    <property type="match status" value="1"/>
</dbReference>
<dbReference type="PANTHER" id="PTHR31213:SF55">
    <property type="entry name" value="STRESS-INDUCED PROTEIN SAM22"/>
    <property type="match status" value="1"/>
</dbReference>
<dbReference type="GO" id="GO:0009738">
    <property type="term" value="P:abscisic acid-activated signaling pathway"/>
    <property type="evidence" value="ECO:0000318"/>
    <property type="project" value="GO_Central"/>
</dbReference>
<proteinExistence type="inferred from homology"/>
<dbReference type="OrthoDB" id="1845342at2759"/>
<dbReference type="InParanoid" id="A0A059DC02"/>
<gene>
    <name evidence="5" type="ORF">EUGRSUZ_A00155</name>
</gene>
<evidence type="ECO:0000313" key="5">
    <source>
        <dbReference type="EMBL" id="KCW87775.1"/>
    </source>
</evidence>
<dbReference type="PRINTS" id="PR00634">
    <property type="entry name" value="BETALLERGEN"/>
</dbReference>
<accession>A0A059DC02</accession>
<dbReference type="EMBL" id="KK198753">
    <property type="protein sequence ID" value="KCW87775.1"/>
    <property type="molecule type" value="Genomic_DNA"/>
</dbReference>
<name>A0A059DC02_EUCGR</name>
<dbReference type="InterPro" id="IPR000916">
    <property type="entry name" value="Bet_v_I/MLP"/>
</dbReference>
<dbReference type="FunFam" id="3.30.530.20:FF:000007">
    <property type="entry name" value="Major pollen allergen Bet v 1-A"/>
    <property type="match status" value="1"/>
</dbReference>
<dbReference type="SMART" id="SM01037">
    <property type="entry name" value="Bet_v_1"/>
    <property type="match status" value="1"/>
</dbReference>
<organism evidence="5">
    <name type="scientific">Eucalyptus grandis</name>
    <name type="common">Flooded gum</name>
    <dbReference type="NCBI Taxonomy" id="71139"/>
    <lineage>
        <taxon>Eukaryota</taxon>
        <taxon>Viridiplantae</taxon>
        <taxon>Streptophyta</taxon>
        <taxon>Embryophyta</taxon>
        <taxon>Tracheophyta</taxon>
        <taxon>Spermatophyta</taxon>
        <taxon>Magnoliopsida</taxon>
        <taxon>eudicotyledons</taxon>
        <taxon>Gunneridae</taxon>
        <taxon>Pentapetalae</taxon>
        <taxon>rosids</taxon>
        <taxon>malvids</taxon>
        <taxon>Myrtales</taxon>
        <taxon>Myrtaceae</taxon>
        <taxon>Myrtoideae</taxon>
        <taxon>Eucalypteae</taxon>
        <taxon>Eucalyptus</taxon>
    </lineage>
</organism>
<sequence length="160" mass="17510">MGVVTFRFDILSPIPRARIFKAAILDADNLLPKVLPQAVKSVEVLEGDGGPGTIKLMTFGKGSQYKTAKHKVEALDKENFTYCYSIIEGEVLGTTFEKISYEVKIIALALGGSVFKCAASYFTIGEEVDIPEEEINAGKEELCAMVEAIEAYLVANPYDY</sequence>
<protein>
    <recommendedName>
        <fullName evidence="4">Bet v I/Major latex protein domain-containing protein</fullName>
    </recommendedName>
</protein>
<dbReference type="GO" id="GO:0005634">
    <property type="term" value="C:nucleus"/>
    <property type="evidence" value="ECO:0000318"/>
    <property type="project" value="GO_Central"/>
</dbReference>
<dbReference type="SUPFAM" id="SSF55961">
    <property type="entry name" value="Bet v1-like"/>
    <property type="match status" value="1"/>
</dbReference>
<feature type="domain" description="Bet v I/Major latex protein" evidence="4">
    <location>
        <begin position="1"/>
        <end position="156"/>
    </location>
</feature>
<dbReference type="Gene3D" id="3.30.530.20">
    <property type="match status" value="1"/>
</dbReference>
<evidence type="ECO:0000256" key="1">
    <source>
        <dbReference type="ARBA" id="ARBA00009744"/>
    </source>
</evidence>
<evidence type="ECO:0000256" key="3">
    <source>
        <dbReference type="ARBA" id="ARBA00023265"/>
    </source>
</evidence>
<dbReference type="InterPro" id="IPR023393">
    <property type="entry name" value="START-like_dom_sf"/>
</dbReference>
<keyword evidence="2" id="KW-0611">Plant defense</keyword>
<dbReference type="KEGG" id="egr:104451220"/>
<dbReference type="Pfam" id="PF00407">
    <property type="entry name" value="Bet_v_1"/>
    <property type="match status" value="1"/>
</dbReference>
<evidence type="ECO:0000256" key="2">
    <source>
        <dbReference type="ARBA" id="ARBA00022821"/>
    </source>
</evidence>
<dbReference type="GO" id="GO:0038023">
    <property type="term" value="F:signaling receptor activity"/>
    <property type="evidence" value="ECO:0000318"/>
    <property type="project" value="GO_Central"/>
</dbReference>
<evidence type="ECO:0000259" key="4">
    <source>
        <dbReference type="SMART" id="SM01037"/>
    </source>
</evidence>
<dbReference type="GO" id="GO:0004864">
    <property type="term" value="F:protein phosphatase inhibitor activity"/>
    <property type="evidence" value="ECO:0000318"/>
    <property type="project" value="GO_Central"/>
</dbReference>
<dbReference type="OMA" id="NHSYSYT"/>
<comment type="similarity">
    <text evidence="1">Belongs to the BetVI family.</text>
</comment>
<dbReference type="eggNOG" id="ENOG502RZUQ">
    <property type="taxonomic scope" value="Eukaryota"/>
</dbReference>